<protein>
    <submittedName>
        <fullName evidence="2">DUF1849 family protein</fullName>
    </submittedName>
</protein>
<dbReference type="RefSeq" id="WP_418158539.1">
    <property type="nucleotide sequence ID" value="NZ_JBBLZC010000004.1"/>
</dbReference>
<dbReference type="Pfam" id="PF08904">
    <property type="entry name" value="EipB_like"/>
    <property type="match status" value="1"/>
</dbReference>
<keyword evidence="3" id="KW-1185">Reference proteome</keyword>
<accession>A0ABU8XQQ4</accession>
<evidence type="ECO:0000313" key="2">
    <source>
        <dbReference type="EMBL" id="MEK0082694.1"/>
    </source>
</evidence>
<proteinExistence type="predicted"/>
<feature type="chain" id="PRO_5046395156" evidence="1">
    <location>
        <begin position="32"/>
        <end position="273"/>
    </location>
</feature>
<dbReference type="InterPro" id="IPR015000">
    <property type="entry name" value="EipB-like"/>
</dbReference>
<organism evidence="2 3">
    <name type="scientific">Benzoatithermus flavus</name>
    <dbReference type="NCBI Taxonomy" id="3108223"/>
    <lineage>
        <taxon>Bacteria</taxon>
        <taxon>Pseudomonadati</taxon>
        <taxon>Pseudomonadota</taxon>
        <taxon>Alphaproteobacteria</taxon>
        <taxon>Geminicoccales</taxon>
        <taxon>Geminicoccaceae</taxon>
        <taxon>Benzoatithermus</taxon>
    </lineage>
</organism>
<evidence type="ECO:0000313" key="3">
    <source>
        <dbReference type="Proteomes" id="UP001375743"/>
    </source>
</evidence>
<keyword evidence="1" id="KW-0732">Signal</keyword>
<reference evidence="2 3" key="1">
    <citation type="submission" date="2024-01" db="EMBL/GenBank/DDBJ databases">
        <title>Multi-omics insights into the function and evolution of sodium benzoate biodegradation pathways in Benzoatithermus flavus gen. nov., sp. nov. from hot spring.</title>
        <authorList>
            <person name="Hu C.-J."/>
            <person name="Li W.-J."/>
        </authorList>
    </citation>
    <scope>NUCLEOTIDE SEQUENCE [LARGE SCALE GENOMIC DNA]</scope>
    <source>
        <strain evidence="2 3">SYSU G07066</strain>
    </source>
</reference>
<gene>
    <name evidence="2" type="ORF">U1T56_06005</name>
</gene>
<comment type="caution">
    <text evidence="2">The sequence shown here is derived from an EMBL/GenBank/DDBJ whole genome shotgun (WGS) entry which is preliminary data.</text>
</comment>
<dbReference type="EMBL" id="JBBLZC010000004">
    <property type="protein sequence ID" value="MEK0082694.1"/>
    <property type="molecule type" value="Genomic_DNA"/>
</dbReference>
<evidence type="ECO:0000256" key="1">
    <source>
        <dbReference type="SAM" id="SignalP"/>
    </source>
</evidence>
<sequence length="273" mass="29828">MDRTFRFSSPLAGPAAAALVLLAIHGSVAEAAPAVELLSHRAAYRLSLGGSEGSTKLSQVRGGLVLEFRAACDGWLSQQRLGFVAEAAEGPGFTYDVRFSSWESRDKTQLRFHVRSFDGRELQEEFRGLARLDAPGAKGKARYSQPKGTEVELPPGTIFPTEHVQELIEAARAGERFVTRQVFDGSGEDALMIATAAIGESKTATRPGGGTERRWPVSLAYFPLAKEDMLPESEMTFELAENGVFYDVTLDYGDYTLKAELEQLETFDPPVCK</sequence>
<feature type="signal peptide" evidence="1">
    <location>
        <begin position="1"/>
        <end position="31"/>
    </location>
</feature>
<dbReference type="Proteomes" id="UP001375743">
    <property type="component" value="Unassembled WGS sequence"/>
</dbReference>
<name>A0ABU8XQQ4_9PROT</name>